<dbReference type="AlphaFoldDB" id="A0AAD1Y0P6"/>
<proteinExistence type="predicted"/>
<dbReference type="Proteomes" id="UP001295684">
    <property type="component" value="Unassembled WGS sequence"/>
</dbReference>
<gene>
    <name evidence="1" type="ORF">ECRASSUSDP1_LOCUS24019</name>
</gene>
<organism evidence="1 2">
    <name type="scientific">Euplotes crassus</name>
    <dbReference type="NCBI Taxonomy" id="5936"/>
    <lineage>
        <taxon>Eukaryota</taxon>
        <taxon>Sar</taxon>
        <taxon>Alveolata</taxon>
        <taxon>Ciliophora</taxon>
        <taxon>Intramacronucleata</taxon>
        <taxon>Spirotrichea</taxon>
        <taxon>Hypotrichia</taxon>
        <taxon>Euplotida</taxon>
        <taxon>Euplotidae</taxon>
        <taxon>Moneuplotes</taxon>
    </lineage>
</organism>
<evidence type="ECO:0000313" key="2">
    <source>
        <dbReference type="Proteomes" id="UP001295684"/>
    </source>
</evidence>
<dbReference type="EMBL" id="CAMPGE010024728">
    <property type="protein sequence ID" value="CAI2382542.1"/>
    <property type="molecule type" value="Genomic_DNA"/>
</dbReference>
<keyword evidence="2" id="KW-1185">Reference proteome</keyword>
<name>A0AAD1Y0P6_EUPCR</name>
<protein>
    <submittedName>
        <fullName evidence="1">Uncharacterized protein</fullName>
    </submittedName>
</protein>
<evidence type="ECO:0000313" key="1">
    <source>
        <dbReference type="EMBL" id="CAI2382542.1"/>
    </source>
</evidence>
<sequence length="155" mass="18375">MEQVMKISETMGDEVKFYFDFQRCIDEIKSLYDALLYIHIHNLSKFPTTSDLTYYKSTLQSLTHLKSHPSPLYTPKTLKNVCLNLTTKMRQKLTQTGISLVSQEEINEIWRREQEREIQVENEELDRRFGEVQEELREVLKILEGLGGPESNFWR</sequence>
<comment type="caution">
    <text evidence="1">The sequence shown here is derived from an EMBL/GenBank/DDBJ whole genome shotgun (WGS) entry which is preliminary data.</text>
</comment>
<accession>A0AAD1Y0P6</accession>
<reference evidence="1" key="1">
    <citation type="submission" date="2023-07" db="EMBL/GenBank/DDBJ databases">
        <authorList>
            <consortium name="AG Swart"/>
            <person name="Singh M."/>
            <person name="Singh A."/>
            <person name="Seah K."/>
            <person name="Emmerich C."/>
        </authorList>
    </citation>
    <scope>NUCLEOTIDE SEQUENCE</scope>
    <source>
        <strain evidence="1">DP1</strain>
    </source>
</reference>